<dbReference type="FunFam" id="2.20.25.80:FF:000003">
    <property type="entry name" value="WRKY transcription factor 57"/>
    <property type="match status" value="1"/>
</dbReference>
<dbReference type="EMBL" id="LFYR01001803">
    <property type="protein sequence ID" value="KMZ59184.1"/>
    <property type="molecule type" value="Genomic_DNA"/>
</dbReference>
<protein>
    <recommendedName>
        <fullName evidence="7">WRKY domain-containing protein</fullName>
    </recommendedName>
</protein>
<keyword evidence="4" id="KW-0804">Transcription</keyword>
<proteinExistence type="predicted"/>
<organism evidence="8 9">
    <name type="scientific">Zostera marina</name>
    <name type="common">Eelgrass</name>
    <dbReference type="NCBI Taxonomy" id="29655"/>
    <lineage>
        <taxon>Eukaryota</taxon>
        <taxon>Viridiplantae</taxon>
        <taxon>Streptophyta</taxon>
        <taxon>Embryophyta</taxon>
        <taxon>Tracheophyta</taxon>
        <taxon>Spermatophyta</taxon>
        <taxon>Magnoliopsida</taxon>
        <taxon>Liliopsida</taxon>
        <taxon>Zosteraceae</taxon>
        <taxon>Zostera</taxon>
    </lineage>
</organism>
<keyword evidence="3" id="KW-0238">DNA-binding</keyword>
<gene>
    <name evidence="8" type="ORF">ZOSMA_6G01150</name>
</gene>
<dbReference type="GO" id="GO:0006355">
    <property type="term" value="P:regulation of DNA-templated transcription"/>
    <property type="evidence" value="ECO:0000318"/>
    <property type="project" value="GO_Central"/>
</dbReference>
<dbReference type="InterPro" id="IPR036576">
    <property type="entry name" value="WRKY_dom_sf"/>
</dbReference>
<dbReference type="InterPro" id="IPR044810">
    <property type="entry name" value="WRKY_plant"/>
</dbReference>
<feature type="domain" description="WRKY" evidence="7">
    <location>
        <begin position="249"/>
        <end position="314"/>
    </location>
</feature>
<reference evidence="9" key="1">
    <citation type="journal article" date="2016" name="Nature">
        <title>The genome of the seagrass Zostera marina reveals angiosperm adaptation to the sea.</title>
        <authorList>
            <person name="Olsen J.L."/>
            <person name="Rouze P."/>
            <person name="Verhelst B."/>
            <person name="Lin Y.-C."/>
            <person name="Bayer T."/>
            <person name="Collen J."/>
            <person name="Dattolo E."/>
            <person name="De Paoli E."/>
            <person name="Dittami S."/>
            <person name="Maumus F."/>
            <person name="Michel G."/>
            <person name="Kersting A."/>
            <person name="Lauritano C."/>
            <person name="Lohaus R."/>
            <person name="Toepel M."/>
            <person name="Tonon T."/>
            <person name="Vanneste K."/>
            <person name="Amirebrahimi M."/>
            <person name="Brakel J."/>
            <person name="Bostroem C."/>
            <person name="Chovatia M."/>
            <person name="Grimwood J."/>
            <person name="Jenkins J.W."/>
            <person name="Jueterbock A."/>
            <person name="Mraz A."/>
            <person name="Stam W.T."/>
            <person name="Tice H."/>
            <person name="Bornberg-Bauer E."/>
            <person name="Green P.J."/>
            <person name="Pearson G.A."/>
            <person name="Procaccini G."/>
            <person name="Duarte C.M."/>
            <person name="Schmutz J."/>
            <person name="Reusch T.B.H."/>
            <person name="Van de Peer Y."/>
        </authorList>
    </citation>
    <scope>NUCLEOTIDE SEQUENCE [LARGE SCALE GENOMIC DNA]</scope>
    <source>
        <strain evidence="9">cv. Finnish</strain>
    </source>
</reference>
<dbReference type="PROSITE" id="PS50811">
    <property type="entry name" value="WRKY"/>
    <property type="match status" value="1"/>
</dbReference>
<dbReference type="AlphaFoldDB" id="A0A0K9NQZ4"/>
<dbReference type="Gene3D" id="2.20.25.80">
    <property type="entry name" value="WRKY domain"/>
    <property type="match status" value="1"/>
</dbReference>
<evidence type="ECO:0000256" key="1">
    <source>
        <dbReference type="ARBA" id="ARBA00004123"/>
    </source>
</evidence>
<name>A0A0K9NQZ4_ZOSMR</name>
<evidence type="ECO:0000256" key="6">
    <source>
        <dbReference type="SAM" id="MobiDB-lite"/>
    </source>
</evidence>
<evidence type="ECO:0000256" key="4">
    <source>
        <dbReference type="ARBA" id="ARBA00023163"/>
    </source>
</evidence>
<evidence type="ECO:0000313" key="9">
    <source>
        <dbReference type="Proteomes" id="UP000036987"/>
    </source>
</evidence>
<feature type="region of interest" description="Disordered" evidence="6">
    <location>
        <begin position="217"/>
        <end position="238"/>
    </location>
</feature>
<comment type="caution">
    <text evidence="8">The sequence shown here is derived from an EMBL/GenBank/DDBJ whole genome shotgun (WGS) entry which is preliminary data.</text>
</comment>
<keyword evidence="2" id="KW-0805">Transcription regulation</keyword>
<dbReference type="GO" id="GO:0005634">
    <property type="term" value="C:nucleus"/>
    <property type="evidence" value="ECO:0000318"/>
    <property type="project" value="GO_Central"/>
</dbReference>
<accession>A0A0K9NQZ4</accession>
<dbReference type="InterPro" id="IPR003657">
    <property type="entry name" value="WRKY_dom"/>
</dbReference>
<evidence type="ECO:0000256" key="2">
    <source>
        <dbReference type="ARBA" id="ARBA00023015"/>
    </source>
</evidence>
<dbReference type="PANTHER" id="PTHR31221:SF338">
    <property type="entry name" value="OS08G0499300 PROTEIN"/>
    <property type="match status" value="1"/>
</dbReference>
<dbReference type="SMART" id="SM00774">
    <property type="entry name" value="WRKY"/>
    <property type="match status" value="1"/>
</dbReference>
<evidence type="ECO:0000313" key="8">
    <source>
        <dbReference type="EMBL" id="KMZ59184.1"/>
    </source>
</evidence>
<dbReference type="PANTHER" id="PTHR31221">
    <property type="entry name" value="WRKY TRANSCRIPTION FACTOR PROTEIN 1-RELATED"/>
    <property type="match status" value="1"/>
</dbReference>
<dbReference type="SUPFAM" id="SSF118290">
    <property type="entry name" value="WRKY DNA-binding domain"/>
    <property type="match status" value="1"/>
</dbReference>
<sequence length="397" mass="43850">MGWNNNEGNLSLLGEWPPQTPRTQAFVSTILGGELPPEEEEDSGNKKRSAVDVDSILDQHTTVVPTIRRQGVGLADRIAARNGGFTAPKINTWEIISSFDNSTDQLSPSAFQLESPVFLFNTLIYPSPTTGKLFSTSTKIAEEAEADVSAIKDPISDENSWSPSVDQPERGGGVATEEEEVNDRVLPELISNSPVIFSQFNAESVGKRTLLGEESEVKRRRKEEMTQNVTPEESRMSNRDHRVIVQTTSEVDNLDDGYRWRKYGQKIVKGNPNPRSYYKCTFPDCNVKKHVERASDDLTSVVTTYEGKHTHVVPARKTNAHARSKNAISRGTITNSVPRLLPPQSDAPITCVSDYFTGLRSGSLSGGIEFQSNLDVEQLPLQKGFSCDGGDGLYQTW</sequence>
<keyword evidence="9" id="KW-1185">Reference proteome</keyword>
<evidence type="ECO:0000259" key="7">
    <source>
        <dbReference type="PROSITE" id="PS50811"/>
    </source>
</evidence>
<evidence type="ECO:0000256" key="5">
    <source>
        <dbReference type="ARBA" id="ARBA00023242"/>
    </source>
</evidence>
<dbReference type="Proteomes" id="UP000036987">
    <property type="component" value="Unassembled WGS sequence"/>
</dbReference>
<dbReference type="STRING" id="29655.A0A0K9NQZ4"/>
<evidence type="ECO:0000256" key="3">
    <source>
        <dbReference type="ARBA" id="ARBA00023125"/>
    </source>
</evidence>
<keyword evidence="5" id="KW-0539">Nucleus</keyword>
<comment type="subcellular location">
    <subcellularLocation>
        <location evidence="1">Nucleus</location>
    </subcellularLocation>
</comment>
<dbReference type="GO" id="GO:0000976">
    <property type="term" value="F:transcription cis-regulatory region binding"/>
    <property type="evidence" value="ECO:0000318"/>
    <property type="project" value="GO_Central"/>
</dbReference>
<dbReference type="OrthoDB" id="1077341at2759"/>
<dbReference type="GO" id="GO:0003700">
    <property type="term" value="F:DNA-binding transcription factor activity"/>
    <property type="evidence" value="ECO:0000318"/>
    <property type="project" value="GO_Central"/>
</dbReference>
<dbReference type="Pfam" id="PF03106">
    <property type="entry name" value="WRKY"/>
    <property type="match status" value="1"/>
</dbReference>
<feature type="region of interest" description="Disordered" evidence="6">
    <location>
        <begin position="154"/>
        <end position="180"/>
    </location>
</feature>